<dbReference type="SMART" id="SM01120">
    <property type="entry name" value="Dak2"/>
    <property type="match status" value="1"/>
</dbReference>
<accession>A0ABV6AIS5</accession>
<dbReference type="InterPro" id="IPR004007">
    <property type="entry name" value="DhaL_dom"/>
</dbReference>
<dbReference type="PANTHER" id="PTHR28629:SF4">
    <property type="entry name" value="TRIOKINASE_FMN CYCLASE"/>
    <property type="match status" value="1"/>
</dbReference>
<reference evidence="4 5" key="1">
    <citation type="submission" date="2024-09" db="EMBL/GenBank/DDBJ databases">
        <authorList>
            <person name="Sun Q."/>
            <person name="Mori K."/>
        </authorList>
    </citation>
    <scope>NUCLEOTIDE SEQUENCE [LARGE SCALE GENOMIC DNA]</scope>
    <source>
        <strain evidence="4 5">TBRC 4938</strain>
    </source>
</reference>
<dbReference type="Pfam" id="PF02734">
    <property type="entry name" value="Dak2"/>
    <property type="match status" value="1"/>
</dbReference>
<name>A0ABV6AIS5_9HYPH</name>
<dbReference type="EMBL" id="JBHMAA010000011">
    <property type="protein sequence ID" value="MFB9949238.1"/>
    <property type="molecule type" value="Genomic_DNA"/>
</dbReference>
<dbReference type="PANTHER" id="PTHR28629">
    <property type="entry name" value="TRIOKINASE/FMN CYCLASE"/>
    <property type="match status" value="1"/>
</dbReference>
<gene>
    <name evidence="4" type="ORF">ACFFP0_10285</name>
</gene>
<comment type="caution">
    <text evidence="4">The sequence shown here is derived from an EMBL/GenBank/DDBJ whole genome shotgun (WGS) entry which is preliminary data.</text>
</comment>
<evidence type="ECO:0000313" key="5">
    <source>
        <dbReference type="Proteomes" id="UP001589692"/>
    </source>
</evidence>
<dbReference type="InterPro" id="IPR050861">
    <property type="entry name" value="Dihydroxyacetone_Kinase"/>
</dbReference>
<organism evidence="4 5">
    <name type="scientific">Rhizobium puerariae</name>
    <dbReference type="NCBI Taxonomy" id="1585791"/>
    <lineage>
        <taxon>Bacteria</taxon>
        <taxon>Pseudomonadati</taxon>
        <taxon>Pseudomonadota</taxon>
        <taxon>Alphaproteobacteria</taxon>
        <taxon>Hyphomicrobiales</taxon>
        <taxon>Rhizobiaceae</taxon>
        <taxon>Rhizobium/Agrobacterium group</taxon>
        <taxon>Rhizobium</taxon>
    </lineage>
</organism>
<dbReference type="GO" id="GO:0016301">
    <property type="term" value="F:kinase activity"/>
    <property type="evidence" value="ECO:0007669"/>
    <property type="project" value="UniProtKB-KW"/>
</dbReference>
<dbReference type="Proteomes" id="UP001589692">
    <property type="component" value="Unassembled WGS sequence"/>
</dbReference>
<keyword evidence="1" id="KW-0808">Transferase</keyword>
<dbReference type="PROSITE" id="PS51480">
    <property type="entry name" value="DHAL"/>
    <property type="match status" value="1"/>
</dbReference>
<keyword evidence="5" id="KW-1185">Reference proteome</keyword>
<proteinExistence type="predicted"/>
<dbReference type="InterPro" id="IPR036117">
    <property type="entry name" value="DhaL_dom_sf"/>
</dbReference>
<feature type="domain" description="DhaL" evidence="3">
    <location>
        <begin position="7"/>
        <end position="202"/>
    </location>
</feature>
<evidence type="ECO:0000313" key="4">
    <source>
        <dbReference type="EMBL" id="MFB9949238.1"/>
    </source>
</evidence>
<dbReference type="RefSeq" id="WP_377259998.1">
    <property type="nucleotide sequence ID" value="NZ_JBHMAA010000011.1"/>
</dbReference>
<sequence>MTGITVHTLGQAVKTANARMATLEGELNAADSLLGDGDTGVMLARVLGKFAETGIEAGADLGAAFQSLARAAAAATGSSLGTLFATALLAVGKRTKDVEEVAWAQLSPLLQAALEAMIQRGGASLGDKTVLDAVDAVVRATAGLDDADEISIAACEAANRTLASFRDKPCRIGRARMFAEKSIGMDDPGMLGFARLVEALAAKA</sequence>
<evidence type="ECO:0000256" key="2">
    <source>
        <dbReference type="ARBA" id="ARBA00022777"/>
    </source>
</evidence>
<dbReference type="Gene3D" id="1.25.40.340">
    <property type="match status" value="1"/>
</dbReference>
<evidence type="ECO:0000256" key="1">
    <source>
        <dbReference type="ARBA" id="ARBA00022679"/>
    </source>
</evidence>
<keyword evidence="2 4" id="KW-0418">Kinase</keyword>
<protein>
    <submittedName>
        <fullName evidence="4">Dihydroxyacetone kinase subunit L</fullName>
    </submittedName>
</protein>
<evidence type="ECO:0000259" key="3">
    <source>
        <dbReference type="PROSITE" id="PS51480"/>
    </source>
</evidence>
<dbReference type="SUPFAM" id="SSF101473">
    <property type="entry name" value="DhaL-like"/>
    <property type="match status" value="1"/>
</dbReference>